<evidence type="ECO:0000313" key="3">
    <source>
        <dbReference type="Proteomes" id="UP000549913"/>
    </source>
</evidence>
<organism evidence="2 3">
    <name type="scientific">Herbiconiux flava</name>
    <dbReference type="NCBI Taxonomy" id="881268"/>
    <lineage>
        <taxon>Bacteria</taxon>
        <taxon>Bacillati</taxon>
        <taxon>Actinomycetota</taxon>
        <taxon>Actinomycetes</taxon>
        <taxon>Micrococcales</taxon>
        <taxon>Microbacteriaceae</taxon>
        <taxon>Herbiconiux</taxon>
    </lineage>
</organism>
<dbReference type="GO" id="GO:0003677">
    <property type="term" value="F:DNA binding"/>
    <property type="evidence" value="ECO:0007669"/>
    <property type="project" value="UniProtKB-KW"/>
</dbReference>
<dbReference type="InterPro" id="IPR000835">
    <property type="entry name" value="HTH_MarR-typ"/>
</dbReference>
<dbReference type="InterPro" id="IPR036388">
    <property type="entry name" value="WH-like_DNA-bd_sf"/>
</dbReference>
<dbReference type="GO" id="GO:0003700">
    <property type="term" value="F:DNA-binding transcription factor activity"/>
    <property type="evidence" value="ECO:0007669"/>
    <property type="project" value="InterPro"/>
</dbReference>
<keyword evidence="2" id="KW-0238">DNA-binding</keyword>
<dbReference type="InterPro" id="IPR039422">
    <property type="entry name" value="MarR/SlyA-like"/>
</dbReference>
<dbReference type="SMART" id="SM00347">
    <property type="entry name" value="HTH_MARR"/>
    <property type="match status" value="1"/>
</dbReference>
<gene>
    <name evidence="2" type="ORF">BJ984_003072</name>
</gene>
<reference evidence="2 3" key="1">
    <citation type="submission" date="2020-07" db="EMBL/GenBank/DDBJ databases">
        <title>Sequencing the genomes of 1000 actinobacteria strains.</title>
        <authorList>
            <person name="Klenk H.-P."/>
        </authorList>
    </citation>
    <scope>NUCLEOTIDE SEQUENCE [LARGE SCALE GENOMIC DNA]</scope>
    <source>
        <strain evidence="2 3">DSM 26474</strain>
    </source>
</reference>
<dbReference type="GO" id="GO:0006950">
    <property type="term" value="P:response to stress"/>
    <property type="evidence" value="ECO:0007669"/>
    <property type="project" value="TreeGrafter"/>
</dbReference>
<dbReference type="PANTHER" id="PTHR33164">
    <property type="entry name" value="TRANSCRIPTIONAL REGULATOR, MARR FAMILY"/>
    <property type="match status" value="1"/>
</dbReference>
<evidence type="ECO:0000259" key="1">
    <source>
        <dbReference type="PROSITE" id="PS50995"/>
    </source>
</evidence>
<name>A0A852STA3_9MICO</name>
<dbReference type="AlphaFoldDB" id="A0A852STA3"/>
<feature type="domain" description="HTH marR-type" evidence="1">
    <location>
        <begin position="14"/>
        <end position="148"/>
    </location>
</feature>
<protein>
    <submittedName>
        <fullName evidence="2">DNA-binding MarR family transcriptional regulator</fullName>
    </submittedName>
</protein>
<comment type="caution">
    <text evidence="2">The sequence shown here is derived from an EMBL/GenBank/DDBJ whole genome shotgun (WGS) entry which is preliminary data.</text>
</comment>
<dbReference type="EMBL" id="JACCBM010000001">
    <property type="protein sequence ID" value="NYD71914.1"/>
    <property type="molecule type" value="Genomic_DNA"/>
</dbReference>
<dbReference type="SUPFAM" id="SSF46785">
    <property type="entry name" value="Winged helix' DNA-binding domain"/>
    <property type="match status" value="1"/>
</dbReference>
<keyword evidence="3" id="KW-1185">Reference proteome</keyword>
<proteinExistence type="predicted"/>
<dbReference type="RefSeq" id="WP_179548759.1">
    <property type="nucleotide sequence ID" value="NZ_BSEW01000002.1"/>
</dbReference>
<dbReference type="PROSITE" id="PS50995">
    <property type="entry name" value="HTH_MARR_2"/>
    <property type="match status" value="1"/>
</dbReference>
<dbReference type="Gene3D" id="1.10.10.10">
    <property type="entry name" value="Winged helix-like DNA-binding domain superfamily/Winged helix DNA-binding domain"/>
    <property type="match status" value="1"/>
</dbReference>
<accession>A0A852STA3</accession>
<dbReference type="Pfam" id="PF12802">
    <property type="entry name" value="MarR_2"/>
    <property type="match status" value="1"/>
</dbReference>
<dbReference type="Proteomes" id="UP000549913">
    <property type="component" value="Unassembled WGS sequence"/>
</dbReference>
<dbReference type="InterPro" id="IPR036390">
    <property type="entry name" value="WH_DNA-bd_sf"/>
</dbReference>
<dbReference type="PANTHER" id="PTHR33164:SF57">
    <property type="entry name" value="MARR-FAMILY TRANSCRIPTIONAL REGULATOR"/>
    <property type="match status" value="1"/>
</dbReference>
<evidence type="ECO:0000313" key="2">
    <source>
        <dbReference type="EMBL" id="NYD71914.1"/>
    </source>
</evidence>
<sequence length="153" mass="17153">MTDDPQADPRGEAVSAIESEMSRLVRTLRRAVLQNAERFSPELQPSGYSVLQYIVKHHPTAPGAIIQATRMDKSALSRQLRSLKELGFVSSVPDPGDGRAQLYAPTDLTLARLDDMRAETKELYADALDGWPTPDVQEFVRLLGEFNDRTERR</sequence>